<dbReference type="EMBL" id="HBGH01011078">
    <property type="protein sequence ID" value="CAD9234067.1"/>
    <property type="molecule type" value="Transcribed_RNA"/>
</dbReference>
<evidence type="ECO:0008006" key="3">
    <source>
        <dbReference type="Google" id="ProtNLM"/>
    </source>
</evidence>
<proteinExistence type="predicted"/>
<dbReference type="GO" id="GO:0003676">
    <property type="term" value="F:nucleic acid binding"/>
    <property type="evidence" value="ECO:0007669"/>
    <property type="project" value="InterPro"/>
</dbReference>
<dbReference type="SUPFAM" id="SSF54928">
    <property type="entry name" value="RNA-binding domain, RBD"/>
    <property type="match status" value="1"/>
</dbReference>
<evidence type="ECO:0000313" key="2">
    <source>
        <dbReference type="EMBL" id="CAD9234067.1"/>
    </source>
</evidence>
<sequence length="268" mass="31220">MVVRFTSARLIVSGVERRQENHVLNALGVFGKLEQVGELSGDGRLVVEYSNVRDAEDAMYDLGGELFGDQNIFITWAPGTDRDNFIKKGGQDPMSYTPAYRRIPRSPGTLDRKRSRSLDSSEAGVERMRGEIEGVEQRIGNPASGIDEPRSRRDDRDHVREREGDNKHPLPRDPQRERERDGEREPGRNRDPANERNHSRYRDPERTRDQDADRDYHSTFDRDRDRPRERDRNRDGRERTHEWEREPGTPPNPSETRRTPEHRSGKSR</sequence>
<feature type="compositionally biased region" description="Basic and acidic residues" evidence="1">
    <location>
        <begin position="110"/>
        <end position="136"/>
    </location>
</feature>
<evidence type="ECO:0000256" key="1">
    <source>
        <dbReference type="SAM" id="MobiDB-lite"/>
    </source>
</evidence>
<feature type="compositionally biased region" description="Basic and acidic residues" evidence="1">
    <location>
        <begin position="255"/>
        <end position="268"/>
    </location>
</feature>
<feature type="region of interest" description="Disordered" evidence="1">
    <location>
        <begin position="84"/>
        <end position="268"/>
    </location>
</feature>
<dbReference type="InterPro" id="IPR035979">
    <property type="entry name" value="RBD_domain_sf"/>
</dbReference>
<gene>
    <name evidence="2" type="ORF">CCAE0312_LOCUS6155</name>
</gene>
<reference evidence="2" key="1">
    <citation type="submission" date="2021-01" db="EMBL/GenBank/DDBJ databases">
        <authorList>
            <person name="Corre E."/>
            <person name="Pelletier E."/>
            <person name="Niang G."/>
            <person name="Scheremetjew M."/>
            <person name="Finn R."/>
            <person name="Kale V."/>
            <person name="Holt S."/>
            <person name="Cochrane G."/>
            <person name="Meng A."/>
            <person name="Brown T."/>
            <person name="Cohen L."/>
        </authorList>
    </citation>
    <scope>NUCLEOTIDE SEQUENCE</scope>
    <source>
        <strain evidence="2">SAG 36.94</strain>
    </source>
</reference>
<organism evidence="2">
    <name type="scientific">Compsopogon caeruleus</name>
    <dbReference type="NCBI Taxonomy" id="31354"/>
    <lineage>
        <taxon>Eukaryota</taxon>
        <taxon>Rhodophyta</taxon>
        <taxon>Compsopogonophyceae</taxon>
        <taxon>Compsopogonales</taxon>
        <taxon>Compsopogonaceae</taxon>
        <taxon>Compsopogon</taxon>
    </lineage>
</organism>
<accession>A0A7S1TEY3</accession>
<feature type="compositionally biased region" description="Basic and acidic residues" evidence="1">
    <location>
        <begin position="147"/>
        <end position="247"/>
    </location>
</feature>
<name>A0A7S1TEY3_9RHOD</name>
<protein>
    <recommendedName>
        <fullName evidence="3">RRM domain-containing protein</fullName>
    </recommendedName>
</protein>
<dbReference type="AlphaFoldDB" id="A0A7S1TEY3"/>